<evidence type="ECO:0000256" key="1">
    <source>
        <dbReference type="ARBA" id="ARBA00004123"/>
    </source>
</evidence>
<feature type="non-terminal residue" evidence="5">
    <location>
        <position position="1"/>
    </location>
</feature>
<dbReference type="Pfam" id="PF00385">
    <property type="entry name" value="Chromo"/>
    <property type="match status" value="1"/>
</dbReference>
<dbReference type="EMBL" id="LZYO01000510">
    <property type="protein sequence ID" value="ODH13340.1"/>
    <property type="molecule type" value="Genomic_DNA"/>
</dbReference>
<gene>
    <name evidence="5" type="ORF">ACO22_07348</name>
</gene>
<name>A0A1D2J4Y1_PARBR</name>
<evidence type="ECO:0000256" key="2">
    <source>
        <dbReference type="ARBA" id="ARBA00011353"/>
    </source>
</evidence>
<feature type="domain" description="Chromo" evidence="4">
    <location>
        <begin position="17"/>
        <end position="75"/>
    </location>
</feature>
<dbReference type="InterPro" id="IPR051219">
    <property type="entry name" value="Heterochromatin_chromo-domain"/>
</dbReference>
<evidence type="ECO:0000313" key="6">
    <source>
        <dbReference type="Proteomes" id="UP000242814"/>
    </source>
</evidence>
<dbReference type="GO" id="GO:0005634">
    <property type="term" value="C:nucleus"/>
    <property type="evidence" value="ECO:0007669"/>
    <property type="project" value="UniProtKB-SubCell"/>
</dbReference>
<dbReference type="Gene3D" id="2.40.50.40">
    <property type="match status" value="1"/>
</dbReference>
<comment type="subcellular location">
    <subcellularLocation>
        <location evidence="1">Nucleus</location>
    </subcellularLocation>
</comment>
<comment type="subunit">
    <text evidence="2">Component of the NuA4 histone acetyltransferase complex.</text>
</comment>
<evidence type="ECO:0000313" key="5">
    <source>
        <dbReference type="EMBL" id="ODH13340.1"/>
    </source>
</evidence>
<dbReference type="PANTHER" id="PTHR22812">
    <property type="entry name" value="CHROMOBOX PROTEIN"/>
    <property type="match status" value="1"/>
</dbReference>
<dbReference type="InterPro" id="IPR000953">
    <property type="entry name" value="Chromo/chromo_shadow_dom"/>
</dbReference>
<dbReference type="PROSITE" id="PS50013">
    <property type="entry name" value="CHROMO_2"/>
    <property type="match status" value="1"/>
</dbReference>
<dbReference type="InterPro" id="IPR016197">
    <property type="entry name" value="Chromo-like_dom_sf"/>
</dbReference>
<dbReference type="VEuPathDB" id="FungiDB:PABG_12093"/>
<dbReference type="CDD" id="cd00024">
    <property type="entry name" value="CD_CSD"/>
    <property type="match status" value="1"/>
</dbReference>
<dbReference type="Proteomes" id="UP000242814">
    <property type="component" value="Unassembled WGS sequence"/>
</dbReference>
<evidence type="ECO:0000256" key="3">
    <source>
        <dbReference type="ARBA" id="ARBA00023242"/>
    </source>
</evidence>
<proteinExistence type="predicted"/>
<dbReference type="SMART" id="SM00298">
    <property type="entry name" value="CHROMO"/>
    <property type="match status" value="1"/>
</dbReference>
<reference evidence="5 6" key="1">
    <citation type="submission" date="2016-06" db="EMBL/GenBank/DDBJ databases">
        <authorList>
            <person name="Kjaerup R.B."/>
            <person name="Dalgaard T.S."/>
            <person name="Juul-Madsen H.R."/>
        </authorList>
    </citation>
    <scope>NUCLEOTIDE SEQUENCE [LARGE SCALE GENOMIC DNA]</scope>
    <source>
        <strain evidence="5 6">Pb300</strain>
    </source>
</reference>
<protein>
    <recommendedName>
        <fullName evidence="4">Chromo domain-containing protein</fullName>
    </recommendedName>
</protein>
<dbReference type="InterPro" id="IPR023780">
    <property type="entry name" value="Chromo_domain"/>
</dbReference>
<sequence length="100" mass="11650">QAVKPPDPIEIDGENEWEVEHILASRINRGKLQYQVHWKGFDEDSSWYPAHDFKGSPHAIRDFHEANPTKAGPPRRLDEWLKAWETDSYLKDEVDDDLPA</sequence>
<comment type="caution">
    <text evidence="5">The sequence shown here is derived from an EMBL/GenBank/DDBJ whole genome shotgun (WGS) entry which is preliminary data.</text>
</comment>
<evidence type="ECO:0000259" key="4">
    <source>
        <dbReference type="PROSITE" id="PS50013"/>
    </source>
</evidence>
<accession>A0A1D2J4Y1</accession>
<dbReference type="GO" id="GO:0006338">
    <property type="term" value="P:chromatin remodeling"/>
    <property type="evidence" value="ECO:0007669"/>
    <property type="project" value="UniProtKB-ARBA"/>
</dbReference>
<organism evidence="5 6">
    <name type="scientific">Paracoccidioides brasiliensis</name>
    <dbReference type="NCBI Taxonomy" id="121759"/>
    <lineage>
        <taxon>Eukaryota</taxon>
        <taxon>Fungi</taxon>
        <taxon>Dikarya</taxon>
        <taxon>Ascomycota</taxon>
        <taxon>Pezizomycotina</taxon>
        <taxon>Eurotiomycetes</taxon>
        <taxon>Eurotiomycetidae</taxon>
        <taxon>Onygenales</taxon>
        <taxon>Ajellomycetaceae</taxon>
        <taxon>Paracoccidioides</taxon>
    </lineage>
</organism>
<dbReference type="VEuPathDB" id="FungiDB:PADG_12507"/>
<dbReference type="SUPFAM" id="SSF54160">
    <property type="entry name" value="Chromo domain-like"/>
    <property type="match status" value="1"/>
</dbReference>
<dbReference type="AlphaFoldDB" id="A0A1D2J4Y1"/>
<keyword evidence="3" id="KW-0539">Nucleus</keyword>